<reference evidence="1" key="2">
    <citation type="submission" date="2025-08" db="UniProtKB">
        <authorList>
            <consortium name="Ensembl"/>
        </authorList>
    </citation>
    <scope>IDENTIFICATION</scope>
</reference>
<name>A0A7N9DGM9_MACFA</name>
<reference evidence="1 2" key="1">
    <citation type="submission" date="2013-03" db="EMBL/GenBank/DDBJ databases">
        <authorList>
            <person name="Warren W."/>
            <person name="Wilson R.K."/>
        </authorList>
    </citation>
    <scope>NUCLEOTIDE SEQUENCE</scope>
</reference>
<keyword evidence="2" id="KW-1185">Reference proteome</keyword>
<protein>
    <submittedName>
        <fullName evidence="1">Uncharacterized protein</fullName>
    </submittedName>
</protein>
<evidence type="ECO:0000313" key="1">
    <source>
        <dbReference type="Ensembl" id="ENSMFAP00000062864.1"/>
    </source>
</evidence>
<organism evidence="1 2">
    <name type="scientific">Macaca fascicularis</name>
    <name type="common">Crab-eating macaque</name>
    <name type="synonym">Cynomolgus monkey</name>
    <dbReference type="NCBI Taxonomy" id="9541"/>
    <lineage>
        <taxon>Eukaryota</taxon>
        <taxon>Metazoa</taxon>
        <taxon>Chordata</taxon>
        <taxon>Craniata</taxon>
        <taxon>Vertebrata</taxon>
        <taxon>Euteleostomi</taxon>
        <taxon>Mammalia</taxon>
        <taxon>Eutheria</taxon>
        <taxon>Euarchontoglires</taxon>
        <taxon>Primates</taxon>
        <taxon>Haplorrhini</taxon>
        <taxon>Catarrhini</taxon>
        <taxon>Cercopithecidae</taxon>
        <taxon>Cercopithecinae</taxon>
        <taxon>Macaca</taxon>
    </lineage>
</organism>
<proteinExistence type="predicted"/>
<accession>A0A7N9DGM9</accession>
<dbReference type="Ensembl" id="ENSMFAT00000086882.1">
    <property type="protein sequence ID" value="ENSMFAP00000062864.1"/>
    <property type="gene ID" value="ENSMFAG00000049104.1"/>
</dbReference>
<dbReference type="AlphaFoldDB" id="A0A7N9DGM9"/>
<evidence type="ECO:0000313" key="2">
    <source>
        <dbReference type="Proteomes" id="UP000233100"/>
    </source>
</evidence>
<dbReference type="Proteomes" id="UP000233100">
    <property type="component" value="Chromosome 5"/>
</dbReference>
<sequence length="61" mass="7379">LIYFSNSNKQLLRSDFQRNTVNTYYNRSSELGFSTKYIKYTEMSFAMLARFLTWATRNAYR</sequence>
<reference evidence="1" key="3">
    <citation type="submission" date="2025-09" db="UniProtKB">
        <authorList>
            <consortium name="Ensembl"/>
        </authorList>
    </citation>
    <scope>IDENTIFICATION</scope>
</reference>